<dbReference type="AlphaFoldDB" id="A0A7Y0M134"/>
<gene>
    <name evidence="2" type="ORF">HIR71_09765</name>
</gene>
<sequence length="90" mass="10002">MMGYGWGMGAGGWIAMIVFWVALVALVAWLIVQALPSRRREDDRDRLTGAETAEQILDRRYAVGEIDADTYQVMRVNLASGRTSGRDAAR</sequence>
<evidence type="ECO:0000313" key="3">
    <source>
        <dbReference type="Proteomes" id="UP000562124"/>
    </source>
</evidence>
<dbReference type="EMBL" id="JABCJJ010000013">
    <property type="protein sequence ID" value="NMR20497.1"/>
    <property type="molecule type" value="Genomic_DNA"/>
</dbReference>
<protein>
    <recommendedName>
        <fullName evidence="4">SHOCT domain-containing protein</fullName>
    </recommendedName>
</protein>
<dbReference type="RefSeq" id="WP_169324878.1">
    <property type="nucleotide sequence ID" value="NZ_JABCJJ010000013.1"/>
</dbReference>
<comment type="caution">
    <text evidence="2">The sequence shown here is derived from an EMBL/GenBank/DDBJ whole genome shotgun (WGS) entry which is preliminary data.</text>
</comment>
<keyword evidence="1" id="KW-1133">Transmembrane helix</keyword>
<evidence type="ECO:0008006" key="4">
    <source>
        <dbReference type="Google" id="ProtNLM"/>
    </source>
</evidence>
<reference evidence="2 3" key="1">
    <citation type="submission" date="2020-04" db="EMBL/GenBank/DDBJ databases">
        <title>Sequencing and Assembly of C. fimi.</title>
        <authorList>
            <person name="Ramsey A.R."/>
        </authorList>
    </citation>
    <scope>NUCLEOTIDE SEQUENCE [LARGE SCALE GENOMIC DNA]</scope>
    <source>
        <strain evidence="2 3">SB</strain>
    </source>
</reference>
<feature type="transmembrane region" description="Helical" evidence="1">
    <location>
        <begin position="12"/>
        <end position="32"/>
    </location>
</feature>
<evidence type="ECO:0000256" key="1">
    <source>
        <dbReference type="SAM" id="Phobius"/>
    </source>
</evidence>
<keyword evidence="1" id="KW-0472">Membrane</keyword>
<keyword evidence="3" id="KW-1185">Reference proteome</keyword>
<name>A0A7Y0M134_CELFI</name>
<evidence type="ECO:0000313" key="2">
    <source>
        <dbReference type="EMBL" id="NMR20497.1"/>
    </source>
</evidence>
<proteinExistence type="predicted"/>
<organism evidence="2 3">
    <name type="scientific">Cellulomonas fimi</name>
    <dbReference type="NCBI Taxonomy" id="1708"/>
    <lineage>
        <taxon>Bacteria</taxon>
        <taxon>Bacillati</taxon>
        <taxon>Actinomycetota</taxon>
        <taxon>Actinomycetes</taxon>
        <taxon>Micrococcales</taxon>
        <taxon>Cellulomonadaceae</taxon>
        <taxon>Cellulomonas</taxon>
    </lineage>
</organism>
<keyword evidence="1" id="KW-0812">Transmembrane</keyword>
<accession>A0A7Y0M134</accession>
<dbReference type="Proteomes" id="UP000562124">
    <property type="component" value="Unassembled WGS sequence"/>
</dbReference>